<accession>A0A834U0W4</accession>
<sequence>MRSSISKMASRKLYHSTLHIACHLSLSLPTKPELATSRELFDRPEAYVIGKTFLAFWTCWHFFKVNPLDAYFLGLANVTLLSKIMNAKICRYDCLKDQDQSMLFFLEQVRMDTRAYQESRKEDEGIMIRSKAKSLTRVAADIREEDWVEKLKISGFLPEKRTVWILEGIIYYLTQLQAMQVLRIIADKCALTHTVLLADFMNKPSTTLSGSTFHFYSDWPDHLLPSIGFTHVKLSQIGDPDAHFGLLNDPLNLFNKLRRVPRSEQTHPEDGTPCCRLYLVEASGSPHQLHQGTLPHS</sequence>
<dbReference type="PANTHER" id="PTHR43619">
    <property type="entry name" value="S-ADENOSYL-L-METHIONINE-DEPENDENT METHYLTRANSFERASE YKTD-RELATED"/>
    <property type="match status" value="1"/>
</dbReference>
<protein>
    <submittedName>
        <fullName evidence="3">Putative S-adenosyl-L-methionine-dependent methyltransferase</fullName>
    </submittedName>
</protein>
<evidence type="ECO:0000313" key="3">
    <source>
        <dbReference type="EMBL" id="KAF7829675.1"/>
    </source>
</evidence>
<dbReference type="EMBL" id="JAAIUW010000005">
    <property type="protein sequence ID" value="KAF7829675.1"/>
    <property type="molecule type" value="Genomic_DNA"/>
</dbReference>
<dbReference type="OrthoDB" id="203237at2759"/>
<dbReference type="Gene3D" id="3.40.50.150">
    <property type="entry name" value="Vaccinia Virus protein VP39"/>
    <property type="match status" value="1"/>
</dbReference>
<dbReference type="Proteomes" id="UP000634136">
    <property type="component" value="Unassembled WGS sequence"/>
</dbReference>
<keyword evidence="4" id="KW-1185">Reference proteome</keyword>
<dbReference type="GO" id="GO:0032259">
    <property type="term" value="P:methylation"/>
    <property type="evidence" value="ECO:0007669"/>
    <property type="project" value="UniProtKB-KW"/>
</dbReference>
<dbReference type="GO" id="GO:0008168">
    <property type="term" value="F:methyltransferase activity"/>
    <property type="evidence" value="ECO:0007669"/>
    <property type="project" value="UniProtKB-KW"/>
</dbReference>
<dbReference type="Pfam" id="PF04072">
    <property type="entry name" value="LCM"/>
    <property type="match status" value="1"/>
</dbReference>
<reference evidence="3" key="1">
    <citation type="submission" date="2020-09" db="EMBL/GenBank/DDBJ databases">
        <title>Genome-Enabled Discovery of Anthraquinone Biosynthesis in Senna tora.</title>
        <authorList>
            <person name="Kang S.-H."/>
            <person name="Pandey R.P."/>
            <person name="Lee C.-M."/>
            <person name="Sim J.-S."/>
            <person name="Jeong J.-T."/>
            <person name="Choi B.-S."/>
            <person name="Jung M."/>
            <person name="Ginzburg D."/>
            <person name="Zhao K."/>
            <person name="Won S.Y."/>
            <person name="Oh T.-J."/>
            <person name="Yu Y."/>
            <person name="Kim N.-H."/>
            <person name="Lee O.R."/>
            <person name="Lee T.-H."/>
            <person name="Bashyal P."/>
            <person name="Kim T.-S."/>
            <person name="Lee W.-H."/>
            <person name="Kawkins C."/>
            <person name="Kim C.-K."/>
            <person name="Kim J.S."/>
            <person name="Ahn B.O."/>
            <person name="Rhee S.Y."/>
            <person name="Sohng J.K."/>
        </authorList>
    </citation>
    <scope>NUCLEOTIDE SEQUENCE</scope>
    <source>
        <tissue evidence="3">Leaf</tissue>
    </source>
</reference>
<keyword evidence="1 3" id="KW-0489">Methyltransferase</keyword>
<dbReference type="AlphaFoldDB" id="A0A834U0W4"/>
<keyword evidence="2 3" id="KW-0808">Transferase</keyword>
<gene>
    <name evidence="3" type="ORF">G2W53_012008</name>
</gene>
<proteinExistence type="predicted"/>
<evidence type="ECO:0000256" key="1">
    <source>
        <dbReference type="ARBA" id="ARBA00022603"/>
    </source>
</evidence>
<name>A0A834U0W4_9FABA</name>
<evidence type="ECO:0000313" key="4">
    <source>
        <dbReference type="Proteomes" id="UP000634136"/>
    </source>
</evidence>
<dbReference type="PANTHER" id="PTHR43619:SF8">
    <property type="entry name" value="LEUCINE CARBOXYL METHYLTRANSFERASE"/>
    <property type="match status" value="1"/>
</dbReference>
<comment type="caution">
    <text evidence="3">The sequence shown here is derived from an EMBL/GenBank/DDBJ whole genome shotgun (WGS) entry which is preliminary data.</text>
</comment>
<dbReference type="InterPro" id="IPR029063">
    <property type="entry name" value="SAM-dependent_MTases_sf"/>
</dbReference>
<dbReference type="SUPFAM" id="SSF53335">
    <property type="entry name" value="S-adenosyl-L-methionine-dependent methyltransferases"/>
    <property type="match status" value="1"/>
</dbReference>
<dbReference type="InterPro" id="IPR007213">
    <property type="entry name" value="Ppm1/Ppm2/Tcmp"/>
</dbReference>
<organism evidence="3 4">
    <name type="scientific">Senna tora</name>
    <dbReference type="NCBI Taxonomy" id="362788"/>
    <lineage>
        <taxon>Eukaryota</taxon>
        <taxon>Viridiplantae</taxon>
        <taxon>Streptophyta</taxon>
        <taxon>Embryophyta</taxon>
        <taxon>Tracheophyta</taxon>
        <taxon>Spermatophyta</taxon>
        <taxon>Magnoliopsida</taxon>
        <taxon>eudicotyledons</taxon>
        <taxon>Gunneridae</taxon>
        <taxon>Pentapetalae</taxon>
        <taxon>rosids</taxon>
        <taxon>fabids</taxon>
        <taxon>Fabales</taxon>
        <taxon>Fabaceae</taxon>
        <taxon>Caesalpinioideae</taxon>
        <taxon>Cassia clade</taxon>
        <taxon>Senna</taxon>
    </lineage>
</organism>
<evidence type="ECO:0000256" key="2">
    <source>
        <dbReference type="ARBA" id="ARBA00022679"/>
    </source>
</evidence>